<keyword evidence="2" id="KW-0547">Nucleotide-binding</keyword>
<dbReference type="GO" id="GO:0005886">
    <property type="term" value="C:plasma membrane"/>
    <property type="evidence" value="ECO:0007669"/>
    <property type="project" value="TreeGrafter"/>
</dbReference>
<dbReference type="GO" id="GO:0005304">
    <property type="term" value="F:L-valine transmembrane transporter activity"/>
    <property type="evidence" value="ECO:0007669"/>
    <property type="project" value="TreeGrafter"/>
</dbReference>
<dbReference type="GO" id="GO:0015192">
    <property type="term" value="F:L-phenylalanine transmembrane transporter activity"/>
    <property type="evidence" value="ECO:0007669"/>
    <property type="project" value="TreeGrafter"/>
</dbReference>
<evidence type="ECO:0000259" key="5">
    <source>
        <dbReference type="PROSITE" id="PS50893"/>
    </source>
</evidence>
<dbReference type="RefSeq" id="WP_063708350.1">
    <property type="nucleotide sequence ID" value="NZ_LUUB01000118.1"/>
</dbReference>
<dbReference type="InterPro" id="IPR027417">
    <property type="entry name" value="P-loop_NTPase"/>
</dbReference>
<dbReference type="InterPro" id="IPR003593">
    <property type="entry name" value="AAA+_ATPase"/>
</dbReference>
<keyword evidence="3 6" id="KW-0067">ATP-binding</keyword>
<dbReference type="PROSITE" id="PS50893">
    <property type="entry name" value="ABC_TRANSPORTER_2"/>
    <property type="match status" value="1"/>
</dbReference>
<evidence type="ECO:0000256" key="2">
    <source>
        <dbReference type="ARBA" id="ARBA00022741"/>
    </source>
</evidence>
<evidence type="ECO:0000256" key="1">
    <source>
        <dbReference type="ARBA" id="ARBA00022448"/>
    </source>
</evidence>
<evidence type="ECO:0000313" key="6">
    <source>
        <dbReference type="EMBL" id="OAE99613.1"/>
    </source>
</evidence>
<gene>
    <name evidence="6" type="ORF">AYJ54_32460</name>
</gene>
<dbReference type="InterPro" id="IPR051120">
    <property type="entry name" value="ABC_AA/LPS_Transport"/>
</dbReference>
<feature type="domain" description="ABC transporter" evidence="5">
    <location>
        <begin position="5"/>
        <end position="236"/>
    </location>
</feature>
<dbReference type="PANTHER" id="PTHR45772">
    <property type="entry name" value="CONSERVED COMPONENT OF ABC TRANSPORTER FOR NATURAL AMINO ACIDS-RELATED"/>
    <property type="match status" value="1"/>
</dbReference>
<keyword evidence="1" id="KW-0813">Transport</keyword>
<evidence type="ECO:0000256" key="4">
    <source>
        <dbReference type="ARBA" id="ARBA00024722"/>
    </source>
</evidence>
<comment type="function">
    <text evidence="4">Involved in beta-(1--&gt;2)glucan export. Transmembrane domains (TMD) form a pore in the inner membrane and the ATP-binding domain (NBD) is responsible for energy generation.</text>
</comment>
<dbReference type="EMBL" id="LUUB01000118">
    <property type="protein sequence ID" value="OAE99613.1"/>
    <property type="molecule type" value="Genomic_DNA"/>
</dbReference>
<dbReference type="SMART" id="SM00382">
    <property type="entry name" value="AAA"/>
    <property type="match status" value="1"/>
</dbReference>
<comment type="caution">
    <text evidence="6">The sequence shown here is derived from an EMBL/GenBank/DDBJ whole genome shotgun (WGS) entry which is preliminary data.</text>
</comment>
<dbReference type="GO" id="GO:0015188">
    <property type="term" value="F:L-isoleucine transmembrane transporter activity"/>
    <property type="evidence" value="ECO:0007669"/>
    <property type="project" value="TreeGrafter"/>
</dbReference>
<evidence type="ECO:0000256" key="3">
    <source>
        <dbReference type="ARBA" id="ARBA00022840"/>
    </source>
</evidence>
<reference evidence="6 7" key="1">
    <citation type="submission" date="2016-03" db="EMBL/GenBank/DDBJ databases">
        <title>Draft Genome Sequence of the Strain BR 10245 (Bradyrhizobium sp.) isolated from nodules of Centrolobium paraense.</title>
        <authorList>
            <person name="Simoes-Araujo J.L.Sr."/>
            <person name="Barauna A.C."/>
            <person name="Silva K."/>
            <person name="Zilli J.E."/>
        </authorList>
    </citation>
    <scope>NUCLEOTIDE SEQUENCE [LARGE SCALE GENOMIC DNA]</scope>
    <source>
        <strain evidence="6 7">BR 10245</strain>
    </source>
</reference>
<dbReference type="GO" id="GO:0005524">
    <property type="term" value="F:ATP binding"/>
    <property type="evidence" value="ECO:0007669"/>
    <property type="project" value="UniProtKB-KW"/>
</dbReference>
<name>A0A176YA08_9BRAD</name>
<dbReference type="Pfam" id="PF00005">
    <property type="entry name" value="ABC_tran"/>
    <property type="match status" value="1"/>
</dbReference>
<dbReference type="GO" id="GO:1903806">
    <property type="term" value="P:L-isoleucine import across plasma membrane"/>
    <property type="evidence" value="ECO:0007669"/>
    <property type="project" value="TreeGrafter"/>
</dbReference>
<organism evidence="6 7">
    <name type="scientific">Bradyrhizobium centrolobii</name>
    <dbReference type="NCBI Taxonomy" id="1505087"/>
    <lineage>
        <taxon>Bacteria</taxon>
        <taxon>Pseudomonadati</taxon>
        <taxon>Pseudomonadota</taxon>
        <taxon>Alphaproteobacteria</taxon>
        <taxon>Hyphomicrobiales</taxon>
        <taxon>Nitrobacteraceae</taxon>
        <taxon>Bradyrhizobium</taxon>
    </lineage>
</organism>
<dbReference type="GO" id="GO:0015808">
    <property type="term" value="P:L-alanine transport"/>
    <property type="evidence" value="ECO:0007669"/>
    <property type="project" value="TreeGrafter"/>
</dbReference>
<dbReference type="Gene3D" id="3.40.50.300">
    <property type="entry name" value="P-loop containing nucleotide triphosphate hydrolases"/>
    <property type="match status" value="1"/>
</dbReference>
<dbReference type="AlphaFoldDB" id="A0A176YA08"/>
<dbReference type="OrthoDB" id="9806149at2"/>
<keyword evidence="7" id="KW-1185">Reference proteome</keyword>
<dbReference type="SUPFAM" id="SSF52540">
    <property type="entry name" value="P-loop containing nucleoside triphosphate hydrolases"/>
    <property type="match status" value="1"/>
</dbReference>
<dbReference type="STRING" id="1505087.AYJ54_32460"/>
<sequence>MNAVLTAEGLKKSFGAVTAAANISLAFDANTVVSLIGANGAGKTTFLNMVTGYLKPDSGRIMFDRRNIVGLSPRQITKLGVSRSFQVPQLFQTLNVRDNLLIAESIAGAKDPQAATDAALARFALEPYGHQQAGLLPEGIRKLLDVAMALSSRSKLLLLDEPTSSVSADEKFAIMDVVMGAARAAGVTVIFVEHDMDIVARFAGRVVAFYDGGIIADGTPDTVLRADSVRRYVIGDEVPHAAA</sequence>
<accession>A0A176YA08</accession>
<dbReference type="GO" id="GO:0042941">
    <property type="term" value="P:D-alanine transmembrane transport"/>
    <property type="evidence" value="ECO:0007669"/>
    <property type="project" value="TreeGrafter"/>
</dbReference>
<dbReference type="GO" id="GO:0016887">
    <property type="term" value="F:ATP hydrolysis activity"/>
    <property type="evidence" value="ECO:0007669"/>
    <property type="project" value="InterPro"/>
</dbReference>
<evidence type="ECO:0000313" key="7">
    <source>
        <dbReference type="Proteomes" id="UP000076959"/>
    </source>
</evidence>
<dbReference type="PANTHER" id="PTHR45772:SF7">
    <property type="entry name" value="AMINO ACID ABC TRANSPORTER ATP-BINDING PROTEIN"/>
    <property type="match status" value="1"/>
</dbReference>
<dbReference type="GO" id="GO:1903805">
    <property type="term" value="P:L-valine import across plasma membrane"/>
    <property type="evidence" value="ECO:0007669"/>
    <property type="project" value="TreeGrafter"/>
</dbReference>
<protein>
    <submittedName>
        <fullName evidence="6">ABC transporter ATP-binding protein</fullName>
    </submittedName>
</protein>
<proteinExistence type="predicted"/>
<dbReference type="InterPro" id="IPR003439">
    <property type="entry name" value="ABC_transporter-like_ATP-bd"/>
</dbReference>
<dbReference type="Proteomes" id="UP000076959">
    <property type="component" value="Unassembled WGS sequence"/>
</dbReference>